<evidence type="ECO:0000256" key="3">
    <source>
        <dbReference type="ARBA" id="ARBA00022448"/>
    </source>
</evidence>
<dbReference type="PANTHER" id="PTHR30532">
    <property type="entry name" value="IRON III DICITRATE-BINDING PERIPLASMIC PROTEIN"/>
    <property type="match status" value="1"/>
</dbReference>
<dbReference type="Pfam" id="PF01497">
    <property type="entry name" value="Peripla_BP_2"/>
    <property type="match status" value="1"/>
</dbReference>
<gene>
    <name evidence="8" type="primary">yfiY_1</name>
    <name evidence="8" type="ORF">PAESOLCIP111_01234</name>
</gene>
<organism evidence="8 9">
    <name type="scientific">Paenibacillus solanacearum</name>
    <dbReference type="NCBI Taxonomy" id="2048548"/>
    <lineage>
        <taxon>Bacteria</taxon>
        <taxon>Bacillati</taxon>
        <taxon>Bacillota</taxon>
        <taxon>Bacilli</taxon>
        <taxon>Bacillales</taxon>
        <taxon>Paenibacillaceae</taxon>
        <taxon>Paenibacillus</taxon>
    </lineage>
</organism>
<evidence type="ECO:0000256" key="2">
    <source>
        <dbReference type="ARBA" id="ARBA00008814"/>
    </source>
</evidence>
<dbReference type="PROSITE" id="PS51257">
    <property type="entry name" value="PROKAR_LIPOPROTEIN"/>
    <property type="match status" value="1"/>
</dbReference>
<comment type="similarity">
    <text evidence="2">Belongs to the bacterial solute-binding protein 8 family.</text>
</comment>
<feature type="domain" description="Fe/B12 periplasmic-binding" evidence="7">
    <location>
        <begin position="74"/>
        <end position="335"/>
    </location>
</feature>
<dbReference type="PANTHER" id="PTHR30532:SF29">
    <property type="entry name" value="FE(3+) DICITRATE-BINDING PERIPLASMIC PROTEIN"/>
    <property type="match status" value="1"/>
</dbReference>
<feature type="region of interest" description="Disordered" evidence="5">
    <location>
        <begin position="28"/>
        <end position="62"/>
    </location>
</feature>
<reference evidence="8" key="1">
    <citation type="submission" date="2021-06" db="EMBL/GenBank/DDBJ databases">
        <authorList>
            <person name="Criscuolo A."/>
        </authorList>
    </citation>
    <scope>NUCLEOTIDE SEQUENCE</scope>
    <source>
        <strain evidence="8">CIP111600</strain>
    </source>
</reference>
<protein>
    <submittedName>
        <fullName evidence="8">Siderophore-binding lipoprotein YfiY</fullName>
    </submittedName>
</protein>
<evidence type="ECO:0000313" key="8">
    <source>
        <dbReference type="EMBL" id="CAG7610383.1"/>
    </source>
</evidence>
<evidence type="ECO:0000259" key="7">
    <source>
        <dbReference type="PROSITE" id="PS50983"/>
    </source>
</evidence>
<feature type="chain" id="PRO_5038800474" evidence="6">
    <location>
        <begin position="23"/>
        <end position="338"/>
    </location>
</feature>
<dbReference type="GO" id="GO:0030288">
    <property type="term" value="C:outer membrane-bounded periplasmic space"/>
    <property type="evidence" value="ECO:0007669"/>
    <property type="project" value="TreeGrafter"/>
</dbReference>
<name>A0A916NNU4_9BACL</name>
<feature type="compositionally biased region" description="Basic and acidic residues" evidence="5">
    <location>
        <begin position="49"/>
        <end position="62"/>
    </location>
</feature>
<keyword evidence="9" id="KW-1185">Reference proteome</keyword>
<keyword evidence="8" id="KW-0449">Lipoprotein</keyword>
<comment type="subcellular location">
    <subcellularLocation>
        <location evidence="1">Cell envelope</location>
    </subcellularLocation>
</comment>
<dbReference type="AlphaFoldDB" id="A0A916NNU4"/>
<dbReference type="EMBL" id="CAJVAS010000004">
    <property type="protein sequence ID" value="CAG7610383.1"/>
    <property type="molecule type" value="Genomic_DNA"/>
</dbReference>
<sequence>MIALVQRAVAAALLLTMLTACGSGSSDTVGGQAAAGGNDTPLNSQQKQAEAERGAKQTRTVKDEFSQVEIPARPKRVAGIYVEDYLKALGVTPVVQWYHPTWGKQDYLKLDVPQFDITGSLEALIAQDLDLIIVDGSVDQAKYEQYSKIAPTYRLPEPILQSSEAILRTIADVLGIPEKADSVLASYNAKVNDAKAKFQKTVGKQTVAVIRVNTGDKTIALFGATNRYTGQIYSEFGLEPHPLVRTMKAFQEILSEEAFPSLDADHIIVLPSNGGWDSKENQEAFKLLDSPLWKSVPAFKNGHVYKVDRTFWQSGAITANMMKLDDLFRLLARSIPSR</sequence>
<evidence type="ECO:0000313" key="9">
    <source>
        <dbReference type="Proteomes" id="UP000693672"/>
    </source>
</evidence>
<dbReference type="Proteomes" id="UP000693672">
    <property type="component" value="Unassembled WGS sequence"/>
</dbReference>
<dbReference type="GO" id="GO:1901678">
    <property type="term" value="P:iron coordination entity transport"/>
    <property type="evidence" value="ECO:0007669"/>
    <property type="project" value="UniProtKB-ARBA"/>
</dbReference>
<evidence type="ECO:0000256" key="4">
    <source>
        <dbReference type="ARBA" id="ARBA00022729"/>
    </source>
</evidence>
<evidence type="ECO:0000256" key="6">
    <source>
        <dbReference type="SAM" id="SignalP"/>
    </source>
</evidence>
<dbReference type="InterPro" id="IPR002491">
    <property type="entry name" value="ABC_transptr_periplasmic_BD"/>
</dbReference>
<keyword evidence="4 6" id="KW-0732">Signal</keyword>
<feature type="signal peptide" evidence="6">
    <location>
        <begin position="1"/>
        <end position="22"/>
    </location>
</feature>
<evidence type="ECO:0000256" key="1">
    <source>
        <dbReference type="ARBA" id="ARBA00004196"/>
    </source>
</evidence>
<accession>A0A916NNU4</accession>
<dbReference type="PROSITE" id="PS50983">
    <property type="entry name" value="FE_B12_PBP"/>
    <property type="match status" value="1"/>
</dbReference>
<dbReference type="InterPro" id="IPR051313">
    <property type="entry name" value="Bact_iron-sidero_bind"/>
</dbReference>
<dbReference type="RefSeq" id="WP_218091055.1">
    <property type="nucleotide sequence ID" value="NZ_CAJVAS010000004.1"/>
</dbReference>
<comment type="caution">
    <text evidence="8">The sequence shown here is derived from an EMBL/GenBank/DDBJ whole genome shotgun (WGS) entry which is preliminary data.</text>
</comment>
<proteinExistence type="inferred from homology"/>
<evidence type="ECO:0000256" key="5">
    <source>
        <dbReference type="SAM" id="MobiDB-lite"/>
    </source>
</evidence>
<keyword evidence="3" id="KW-0813">Transport</keyword>